<keyword evidence="8" id="KW-1185">Reference proteome</keyword>
<keyword evidence="3 5" id="KW-0238">DNA-binding</keyword>
<dbReference type="SUPFAM" id="SSF46689">
    <property type="entry name" value="Homeodomain-like"/>
    <property type="match status" value="1"/>
</dbReference>
<evidence type="ECO:0000256" key="4">
    <source>
        <dbReference type="ARBA" id="ARBA00023163"/>
    </source>
</evidence>
<protein>
    <submittedName>
        <fullName evidence="7">TetR/AcrR family transcriptional regulator</fullName>
    </submittedName>
</protein>
<evidence type="ECO:0000313" key="8">
    <source>
        <dbReference type="Proteomes" id="UP000693952"/>
    </source>
</evidence>
<dbReference type="PANTHER" id="PTHR30055">
    <property type="entry name" value="HTH-TYPE TRANSCRIPTIONAL REGULATOR RUTR"/>
    <property type="match status" value="1"/>
</dbReference>
<dbReference type="InterPro" id="IPR001647">
    <property type="entry name" value="HTH_TetR"/>
</dbReference>
<dbReference type="Pfam" id="PF00440">
    <property type="entry name" value="TetR_N"/>
    <property type="match status" value="1"/>
</dbReference>
<gene>
    <name evidence="7" type="ORF">KSS89_06470</name>
</gene>
<proteinExistence type="predicted"/>
<dbReference type="Proteomes" id="UP000693952">
    <property type="component" value="Chromosome"/>
</dbReference>
<evidence type="ECO:0000256" key="1">
    <source>
        <dbReference type="ARBA" id="ARBA00022491"/>
    </source>
</evidence>
<organism evidence="7 8">
    <name type="scientific">Pseudomonas sessilinigenes</name>
    <dbReference type="NCBI Taxonomy" id="658629"/>
    <lineage>
        <taxon>Bacteria</taxon>
        <taxon>Pseudomonadati</taxon>
        <taxon>Pseudomonadota</taxon>
        <taxon>Gammaproteobacteria</taxon>
        <taxon>Pseudomonadales</taxon>
        <taxon>Pseudomonadaceae</taxon>
        <taxon>Pseudomonas</taxon>
    </lineage>
</organism>
<name>A0ABX8MRD2_9PSED</name>
<evidence type="ECO:0000256" key="3">
    <source>
        <dbReference type="ARBA" id="ARBA00023125"/>
    </source>
</evidence>
<reference evidence="7" key="1">
    <citation type="submission" date="2021-06" db="EMBL/GenBank/DDBJ databases">
        <title>Updating the genus Pseudomonas: Description of 43 new species and partition of the Pseudomonas putida group.</title>
        <authorList>
            <person name="Girard L."/>
            <person name="Lood C."/>
            <person name="Vandamme P."/>
            <person name="Rokni-Zadeh H."/>
            <person name="van Noort V."/>
            <person name="Hofte M."/>
            <person name="Lavigne R."/>
            <person name="De Mot R."/>
        </authorList>
    </citation>
    <scope>NUCLEOTIDE SEQUENCE</scope>
    <source>
        <strain evidence="7">CMR12a</strain>
    </source>
</reference>
<dbReference type="PRINTS" id="PR00455">
    <property type="entry name" value="HTHTETR"/>
</dbReference>
<sequence>MRPANHVQREARYNALLDAGARCIAEHGYMATRTADICLIAQMSAGNLFHYFPSKQALLLALIAREGQQIQQEMEHLLQEQQPLEALMGFLLHLCQLAEDPHYTGLALEIAALSHRDPQVCKLARHNDLLLREGLAALVRQANDLGLVRPGLCAEQIANWLAVMIDGLFARVAVDPQFAPQAQGPVLQELALHLLQGNRT</sequence>
<keyword evidence="2" id="KW-0805">Transcription regulation</keyword>
<dbReference type="InterPro" id="IPR050109">
    <property type="entry name" value="HTH-type_TetR-like_transc_reg"/>
</dbReference>
<evidence type="ECO:0000259" key="6">
    <source>
        <dbReference type="PROSITE" id="PS50977"/>
    </source>
</evidence>
<keyword evidence="4" id="KW-0804">Transcription</keyword>
<dbReference type="PANTHER" id="PTHR30055:SF229">
    <property type="entry name" value="HTH-TYPE TRANSCRIPTIONAL REPRESSOR RV1474C"/>
    <property type="match status" value="1"/>
</dbReference>
<dbReference type="Gene3D" id="1.10.357.10">
    <property type="entry name" value="Tetracycline Repressor, domain 2"/>
    <property type="match status" value="1"/>
</dbReference>
<evidence type="ECO:0000256" key="2">
    <source>
        <dbReference type="ARBA" id="ARBA00023015"/>
    </source>
</evidence>
<dbReference type="PROSITE" id="PS50977">
    <property type="entry name" value="HTH_TETR_2"/>
    <property type="match status" value="1"/>
</dbReference>
<dbReference type="InterPro" id="IPR036271">
    <property type="entry name" value="Tet_transcr_reg_TetR-rel_C_sf"/>
</dbReference>
<accession>A0ABX8MRD2</accession>
<dbReference type="InterPro" id="IPR009057">
    <property type="entry name" value="Homeodomain-like_sf"/>
</dbReference>
<feature type="DNA-binding region" description="H-T-H motif" evidence="5">
    <location>
        <begin position="33"/>
        <end position="52"/>
    </location>
</feature>
<keyword evidence="1" id="KW-0678">Repressor</keyword>
<dbReference type="SUPFAM" id="SSF48498">
    <property type="entry name" value="Tetracyclin repressor-like, C-terminal domain"/>
    <property type="match status" value="1"/>
</dbReference>
<feature type="domain" description="HTH tetR-type" evidence="6">
    <location>
        <begin position="10"/>
        <end position="70"/>
    </location>
</feature>
<dbReference type="EMBL" id="CP077074">
    <property type="protein sequence ID" value="QXH41864.1"/>
    <property type="molecule type" value="Genomic_DNA"/>
</dbReference>
<evidence type="ECO:0000313" key="7">
    <source>
        <dbReference type="EMBL" id="QXH41864.1"/>
    </source>
</evidence>
<dbReference type="RefSeq" id="WP_124345834.1">
    <property type="nucleotide sequence ID" value="NZ_CP027706.1"/>
</dbReference>
<dbReference type="InterPro" id="IPR039538">
    <property type="entry name" value="BetI_C"/>
</dbReference>
<evidence type="ECO:0000256" key="5">
    <source>
        <dbReference type="PROSITE-ProRule" id="PRU00335"/>
    </source>
</evidence>
<dbReference type="Pfam" id="PF13977">
    <property type="entry name" value="TetR_C_6"/>
    <property type="match status" value="1"/>
</dbReference>